<evidence type="ECO:0000313" key="2">
    <source>
        <dbReference type="EMBL" id="OOZ38143.1"/>
    </source>
</evidence>
<feature type="transmembrane region" description="Helical" evidence="1">
    <location>
        <begin position="30"/>
        <end position="48"/>
    </location>
</feature>
<dbReference type="AlphaFoldDB" id="A0A1T2KZ79"/>
<dbReference type="OrthoDB" id="5877349at2"/>
<evidence type="ECO:0008006" key="4">
    <source>
        <dbReference type="Google" id="ProtNLM"/>
    </source>
</evidence>
<keyword evidence="1" id="KW-0812">Transmembrane</keyword>
<dbReference type="Proteomes" id="UP000191110">
    <property type="component" value="Unassembled WGS sequence"/>
</dbReference>
<sequence length="200" mass="22784">MKSINQSVSLLLFGFFIMAAIFVIDVNLPLGVAGGVPYAAVILIALWFRNNKYVILFAFICSMLTLVGFYFSPQEGELWKVVTNRVLALFVIWVTALLAIKWAASQERMLKIKYEAEIENKKKEIYLATMHSALHVTNNLLNQLKLVELEILNHRDFNKDVYAMFDGMMSETDSLIKELSSVKEIDPDVIRKSVYPKNNA</sequence>
<keyword evidence="3" id="KW-1185">Reference proteome</keyword>
<dbReference type="RefSeq" id="WP_078485172.1">
    <property type="nucleotide sequence ID" value="NZ_MPRL01000124.1"/>
</dbReference>
<evidence type="ECO:0000313" key="3">
    <source>
        <dbReference type="Proteomes" id="UP000191110"/>
    </source>
</evidence>
<feature type="transmembrane region" description="Helical" evidence="1">
    <location>
        <begin position="53"/>
        <end position="71"/>
    </location>
</feature>
<feature type="transmembrane region" description="Helical" evidence="1">
    <location>
        <begin position="86"/>
        <end position="104"/>
    </location>
</feature>
<keyword evidence="1" id="KW-0472">Membrane</keyword>
<gene>
    <name evidence="2" type="ORF">BOW53_16455</name>
</gene>
<dbReference type="EMBL" id="MPRL01000124">
    <property type="protein sequence ID" value="OOZ38143.1"/>
    <property type="molecule type" value="Genomic_DNA"/>
</dbReference>
<evidence type="ECO:0000256" key="1">
    <source>
        <dbReference type="SAM" id="Phobius"/>
    </source>
</evidence>
<reference evidence="2 3" key="1">
    <citation type="submission" date="2016-11" db="EMBL/GenBank/DDBJ databases">
        <title>Mixed transmission modes and dynamic genome evolution in an obligate animal-bacterial symbiosis.</title>
        <authorList>
            <person name="Russell S.L."/>
            <person name="Corbett-Detig R.B."/>
            <person name="Cavanaugh C.M."/>
        </authorList>
    </citation>
    <scope>NUCLEOTIDE SEQUENCE [LARGE SCALE GENOMIC DNA]</scope>
    <source>
        <strain evidence="2">Sveles-Q1</strain>
    </source>
</reference>
<protein>
    <recommendedName>
        <fullName evidence="4">Histidine kinase</fullName>
    </recommendedName>
</protein>
<name>A0A1T2KZ79_9GAMM</name>
<feature type="transmembrane region" description="Helical" evidence="1">
    <location>
        <begin position="7"/>
        <end position="24"/>
    </location>
</feature>
<keyword evidence="1" id="KW-1133">Transmembrane helix</keyword>
<organism evidence="2 3">
    <name type="scientific">Solemya pervernicosa gill symbiont</name>
    <dbReference type="NCBI Taxonomy" id="642797"/>
    <lineage>
        <taxon>Bacteria</taxon>
        <taxon>Pseudomonadati</taxon>
        <taxon>Pseudomonadota</taxon>
        <taxon>Gammaproteobacteria</taxon>
        <taxon>sulfur-oxidizing symbionts</taxon>
    </lineage>
</organism>
<accession>A0A1T2KZ79</accession>
<proteinExistence type="predicted"/>
<comment type="caution">
    <text evidence="2">The sequence shown here is derived from an EMBL/GenBank/DDBJ whole genome shotgun (WGS) entry which is preliminary data.</text>
</comment>